<dbReference type="Pfam" id="PF02397">
    <property type="entry name" value="Bac_transf"/>
    <property type="match status" value="1"/>
</dbReference>
<feature type="transmembrane region" description="Helical" evidence="2">
    <location>
        <begin position="58"/>
        <end position="80"/>
    </location>
</feature>
<dbReference type="PANTHER" id="PTHR30576">
    <property type="entry name" value="COLANIC BIOSYNTHESIS UDP-GLUCOSE LIPID CARRIER TRANSFERASE"/>
    <property type="match status" value="1"/>
</dbReference>
<keyword evidence="2" id="KW-0472">Membrane</keyword>
<feature type="domain" description="Bacterial sugar transferase" evidence="3">
    <location>
        <begin position="46"/>
        <end position="239"/>
    </location>
</feature>
<reference evidence="5" key="1">
    <citation type="journal article" date="2019" name="Int. J. Syst. Evol. Microbiol.">
        <title>The Global Catalogue of Microorganisms (GCM) 10K type strain sequencing project: providing services to taxonomists for standard genome sequencing and annotation.</title>
        <authorList>
            <consortium name="The Broad Institute Genomics Platform"/>
            <consortium name="The Broad Institute Genome Sequencing Center for Infectious Disease"/>
            <person name="Wu L."/>
            <person name="Ma J."/>
        </authorList>
    </citation>
    <scope>NUCLEOTIDE SEQUENCE [LARGE SCALE GENOMIC DNA]</scope>
    <source>
        <strain evidence="5">JCM 19173</strain>
    </source>
</reference>
<keyword evidence="2" id="KW-0812">Transmembrane</keyword>
<keyword evidence="5" id="KW-1185">Reference proteome</keyword>
<protein>
    <recommendedName>
        <fullName evidence="3">Bacterial sugar transferase domain-containing protein</fullName>
    </recommendedName>
</protein>
<gene>
    <name evidence="4" type="ORF">GCM10010844_30430</name>
</gene>
<comment type="caution">
    <text evidence="4">The sequence shown here is derived from an EMBL/GenBank/DDBJ whole genome shotgun (WGS) entry which is preliminary data.</text>
</comment>
<evidence type="ECO:0000313" key="5">
    <source>
        <dbReference type="Proteomes" id="UP000604341"/>
    </source>
</evidence>
<dbReference type="Proteomes" id="UP000604341">
    <property type="component" value="Unassembled WGS sequence"/>
</dbReference>
<evidence type="ECO:0000259" key="3">
    <source>
        <dbReference type="Pfam" id="PF02397"/>
    </source>
</evidence>
<comment type="similarity">
    <text evidence="1">Belongs to the bacterial sugar transferase family.</text>
</comment>
<keyword evidence="2" id="KW-1133">Transmembrane helix</keyword>
<evidence type="ECO:0000313" key="4">
    <source>
        <dbReference type="EMBL" id="GGL09659.1"/>
    </source>
</evidence>
<proteinExistence type="inferred from homology"/>
<dbReference type="InterPro" id="IPR003362">
    <property type="entry name" value="Bact_transf"/>
</dbReference>
<dbReference type="PANTHER" id="PTHR30576:SF20">
    <property type="entry name" value="QUINOVOSAMINEPHOSPHOTRANSFERAE-RELATED"/>
    <property type="match status" value="1"/>
</dbReference>
<sequence length="243" mass="26336">MRWAGPFAARRHAGLPGGAGPVGAPLPASAPVPAARPALRTPAWQKRALDVAVAAPGLLLLSPVLLVTAALVAGSGPVFYRQTRVGQWGRPFRIWKFRTMAVQAAALPGTPHLTVGHDPRVTRVGRWLRATKIDELPQLLNVLRGDMSLVGPRPEVPHYVQLAPDVYGRALHLKPGITSVASLVYHDESGYLGQFGDAAERVFLEQVVPHKVELCVQYAAGATLWDDVVLMLRTALRMFRPPR</sequence>
<evidence type="ECO:0000256" key="1">
    <source>
        <dbReference type="ARBA" id="ARBA00006464"/>
    </source>
</evidence>
<name>A0ABQ2FLD6_9DEIO</name>
<dbReference type="RefSeq" id="WP_189069836.1">
    <property type="nucleotide sequence ID" value="NZ_BMPE01000010.1"/>
</dbReference>
<accession>A0ABQ2FLD6</accession>
<organism evidence="4 5">
    <name type="scientific">Deinococcus radiotolerans</name>
    <dbReference type="NCBI Taxonomy" id="1309407"/>
    <lineage>
        <taxon>Bacteria</taxon>
        <taxon>Thermotogati</taxon>
        <taxon>Deinococcota</taxon>
        <taxon>Deinococci</taxon>
        <taxon>Deinococcales</taxon>
        <taxon>Deinococcaceae</taxon>
        <taxon>Deinococcus</taxon>
    </lineage>
</organism>
<dbReference type="EMBL" id="BMPE01000010">
    <property type="protein sequence ID" value="GGL09659.1"/>
    <property type="molecule type" value="Genomic_DNA"/>
</dbReference>
<evidence type="ECO:0000256" key="2">
    <source>
        <dbReference type="SAM" id="Phobius"/>
    </source>
</evidence>